<dbReference type="AlphaFoldDB" id="A0A2S4M0A2"/>
<evidence type="ECO:0000313" key="1">
    <source>
        <dbReference type="EMBL" id="POR48156.1"/>
    </source>
</evidence>
<evidence type="ECO:0000313" key="2">
    <source>
        <dbReference type="Proteomes" id="UP000237381"/>
    </source>
</evidence>
<accession>A0A2S4M0A2</accession>
<organism evidence="1 2">
    <name type="scientific">Paraburkholderia eburnea</name>
    <dbReference type="NCBI Taxonomy" id="1189126"/>
    <lineage>
        <taxon>Bacteria</taxon>
        <taxon>Pseudomonadati</taxon>
        <taxon>Pseudomonadota</taxon>
        <taxon>Betaproteobacteria</taxon>
        <taxon>Burkholderiales</taxon>
        <taxon>Burkholderiaceae</taxon>
        <taxon>Paraburkholderia</taxon>
    </lineage>
</organism>
<proteinExistence type="predicted"/>
<dbReference type="EMBL" id="PQGA01000015">
    <property type="protein sequence ID" value="POR48156.1"/>
    <property type="molecule type" value="Genomic_DNA"/>
</dbReference>
<dbReference type="Proteomes" id="UP000237381">
    <property type="component" value="Unassembled WGS sequence"/>
</dbReference>
<gene>
    <name evidence="1" type="ORF">B0G62_11536</name>
</gene>
<dbReference type="RefSeq" id="WP_103706443.1">
    <property type="nucleotide sequence ID" value="NZ_PQGA01000015.1"/>
</dbReference>
<protein>
    <submittedName>
        <fullName evidence="1">Uncharacterized protein</fullName>
    </submittedName>
</protein>
<name>A0A2S4M0A2_9BURK</name>
<sequence>MQFEFAFAASSAAAVAPYPVWLSRGVETGKNATSMTVALPERADMHSGNDDDNGHKRLGERRLSHVCLKQAHAAEPTGTAILSVVMKTGTHVAYDNSATKPAEAGFVTDPKVGADAAVKGGTARTRDLSAGLSAVLRGPTVSTDAVSASAAGRLEEGVMKGVMTQGADVAGREARYTRVAANVTGS</sequence>
<dbReference type="OrthoDB" id="9913398at2"/>
<reference evidence="1 2" key="1">
    <citation type="submission" date="2018-01" db="EMBL/GenBank/DDBJ databases">
        <title>Genomic Encyclopedia of Type Strains, Phase III (KMG-III): the genomes of soil and plant-associated and newly described type strains.</title>
        <authorList>
            <person name="Whitman W."/>
        </authorList>
    </citation>
    <scope>NUCLEOTIDE SEQUENCE [LARGE SCALE GENOMIC DNA]</scope>
    <source>
        <strain evidence="1 2">JCM 18070</strain>
    </source>
</reference>
<keyword evidence="2" id="KW-1185">Reference proteome</keyword>
<comment type="caution">
    <text evidence="1">The sequence shown here is derived from an EMBL/GenBank/DDBJ whole genome shotgun (WGS) entry which is preliminary data.</text>
</comment>